<protein>
    <submittedName>
        <fullName evidence="1">Uncharacterized protein</fullName>
    </submittedName>
</protein>
<organism evidence="1 2">
    <name type="scientific">Candidatus Omnitrophus magneticus</name>
    <dbReference type="NCBI Taxonomy" id="1609969"/>
    <lineage>
        <taxon>Bacteria</taxon>
        <taxon>Pseudomonadati</taxon>
        <taxon>Candidatus Omnitrophota</taxon>
        <taxon>Candidatus Omnitrophus</taxon>
    </lineage>
</organism>
<proteinExistence type="predicted"/>
<comment type="caution">
    <text evidence="1">The sequence shown here is derived from an EMBL/GenBank/DDBJ whole genome shotgun (WGS) entry which is preliminary data.</text>
</comment>
<evidence type="ECO:0000313" key="1">
    <source>
        <dbReference type="EMBL" id="KJJ85137.1"/>
    </source>
</evidence>
<evidence type="ECO:0000313" key="2">
    <source>
        <dbReference type="Proteomes" id="UP000033428"/>
    </source>
</evidence>
<name>A0A0F0CPD6_9BACT</name>
<sequence length="55" mass="6534">MRATYRHLRRLCLRDRVNYYKKGGNYGVMGEKGGKLRGKQFLKVDKNSGRMREKL</sequence>
<gene>
    <name evidence="1" type="ORF">OMAG_000996</name>
</gene>
<keyword evidence="2" id="KW-1185">Reference proteome</keyword>
<accession>A0A0F0CPD6</accession>
<dbReference type="Proteomes" id="UP000033428">
    <property type="component" value="Unassembled WGS sequence"/>
</dbReference>
<dbReference type="EMBL" id="JYNY01000216">
    <property type="protein sequence ID" value="KJJ85137.1"/>
    <property type="molecule type" value="Genomic_DNA"/>
</dbReference>
<reference evidence="1 2" key="1">
    <citation type="submission" date="2015-02" db="EMBL/GenBank/DDBJ databases">
        <title>Single-cell genomics of uncultivated deep-branching MTB reveals a conserved set of magnetosome genes.</title>
        <authorList>
            <person name="Kolinko S."/>
            <person name="Richter M."/>
            <person name="Glockner F.O."/>
            <person name="Brachmann A."/>
            <person name="Schuler D."/>
        </authorList>
    </citation>
    <scope>NUCLEOTIDE SEQUENCE [LARGE SCALE GENOMIC DNA]</scope>
    <source>
        <strain evidence="1">SKK-01</strain>
    </source>
</reference>
<dbReference type="AlphaFoldDB" id="A0A0F0CPD6"/>